<keyword evidence="2 7" id="KW-0378">Hydrolase</keyword>
<proteinExistence type="inferred from homology"/>
<dbReference type="GO" id="GO:0016787">
    <property type="term" value="F:hydrolase activity"/>
    <property type="evidence" value="ECO:0007669"/>
    <property type="project" value="UniProtKB-KW"/>
</dbReference>
<dbReference type="Pfam" id="PF02449">
    <property type="entry name" value="Glyco_hydro_42"/>
    <property type="match status" value="1"/>
</dbReference>
<dbReference type="Pfam" id="PF18120">
    <property type="entry name" value="DUF5597"/>
    <property type="match status" value="1"/>
</dbReference>
<feature type="region of interest" description="Disordered" evidence="4">
    <location>
        <begin position="1"/>
        <end position="29"/>
    </location>
</feature>
<evidence type="ECO:0000259" key="5">
    <source>
        <dbReference type="Pfam" id="PF02449"/>
    </source>
</evidence>
<dbReference type="PANTHER" id="PTHR23421">
    <property type="entry name" value="BETA-GALACTOSIDASE RELATED"/>
    <property type="match status" value="1"/>
</dbReference>
<dbReference type="InterPro" id="IPR013529">
    <property type="entry name" value="Glyco_hydro_42_N"/>
</dbReference>
<dbReference type="InterPro" id="IPR040719">
    <property type="entry name" value="DUF5597"/>
</dbReference>
<evidence type="ECO:0000259" key="6">
    <source>
        <dbReference type="Pfam" id="PF18120"/>
    </source>
</evidence>
<evidence type="ECO:0000313" key="8">
    <source>
        <dbReference type="Proteomes" id="UP001629113"/>
    </source>
</evidence>
<dbReference type="InterPro" id="IPR001944">
    <property type="entry name" value="Glycoside_Hdrlase_35"/>
</dbReference>
<keyword evidence="8" id="KW-1185">Reference proteome</keyword>
<dbReference type="Gene3D" id="3.20.20.80">
    <property type="entry name" value="Glycosidases"/>
    <property type="match status" value="1"/>
</dbReference>
<feature type="domain" description="Glycoside hydrolase family 42 N-terminal" evidence="5">
    <location>
        <begin position="65"/>
        <end position="214"/>
    </location>
</feature>
<dbReference type="EMBL" id="JBFCZG010000008">
    <property type="protein sequence ID" value="KAL3419465.1"/>
    <property type="molecule type" value="Genomic_DNA"/>
</dbReference>
<dbReference type="Proteomes" id="UP001629113">
    <property type="component" value="Unassembled WGS sequence"/>
</dbReference>
<evidence type="ECO:0000256" key="1">
    <source>
        <dbReference type="ARBA" id="ARBA00009809"/>
    </source>
</evidence>
<evidence type="ECO:0000256" key="4">
    <source>
        <dbReference type="SAM" id="MobiDB-lite"/>
    </source>
</evidence>
<evidence type="ECO:0000256" key="2">
    <source>
        <dbReference type="ARBA" id="ARBA00022801"/>
    </source>
</evidence>
<sequence length="582" mass="65204">MGDAGLLSSVLPSHTTPSSPSHPHLRKTKTSSQLIVNGEPFLMLSGELHNSSLSSAAFMADVWPNMRAANINTLLGSVSWEMIEPVEDQFDFAELDKVILGAREHQMKLVLLWFGSFKNALSTYAPAWVKKDVKRFPRVHIKEAGDVTKTLELVSPFNPRAWEADAKAFGRLLAHLREFDSQHGTVVMIQVENETGLLGDSRDRSKIAEKAFKSPVPKDVLLHLQTQFENSSPYFQRRFPKLQTLTAGEATWEEAFVDRIDAEEMFMADAFSRYVGHVAAAGKKEYPIPLYTNVWLNFDDPSILDLQGLPVVVGGGHKAGIYPSGGPCPHTMDVWKYHTPALDFIAPDLYFHDYETVCQQYRHQNQPLFIPEQRRDEKGIRRTWLAYGTYLALGCSPFGIDSLEASVSPVTRHYGLLHSMRHQILDAQANRPEDIMGFFFDEMDEVTSTSKGSWVREFGSFEVTIDRSFVFGTPGAGAGLIIHQGDGKFLLVGWGFQVTFRSTDPRATFTGILYSEEKIVGENGELTTDRVMNGDETRSGAFYIMPNEEPDYGKFPIAVTIPSRTMVAECTAYSIVEEDDDY</sequence>
<name>A0ABR4P833_9HELO</name>
<feature type="compositionally biased region" description="Low complexity" evidence="4">
    <location>
        <begin position="1"/>
        <end position="22"/>
    </location>
</feature>
<comment type="caution">
    <text evidence="7">The sequence shown here is derived from an EMBL/GenBank/DDBJ whole genome shotgun (WGS) entry which is preliminary data.</text>
</comment>
<evidence type="ECO:0000256" key="3">
    <source>
        <dbReference type="ARBA" id="ARBA00023295"/>
    </source>
</evidence>
<keyword evidence="3" id="KW-0326">Glycosidase</keyword>
<protein>
    <submittedName>
        <fullName evidence="7">Glycoside hydrolase</fullName>
    </submittedName>
</protein>
<feature type="domain" description="DUF5597" evidence="6">
    <location>
        <begin position="410"/>
        <end position="542"/>
    </location>
</feature>
<dbReference type="SUPFAM" id="SSF51445">
    <property type="entry name" value="(Trans)glycosidases"/>
    <property type="match status" value="1"/>
</dbReference>
<reference evidence="7 8" key="1">
    <citation type="submission" date="2024-06" db="EMBL/GenBank/DDBJ databases">
        <title>Complete genome of Phlyctema vagabunda strain 19-DSS-EL-015.</title>
        <authorList>
            <person name="Fiorenzani C."/>
        </authorList>
    </citation>
    <scope>NUCLEOTIDE SEQUENCE [LARGE SCALE GENOMIC DNA]</scope>
    <source>
        <strain evidence="7 8">19-DSS-EL-015</strain>
    </source>
</reference>
<comment type="similarity">
    <text evidence="1">Belongs to the glycosyl hydrolase 35 family.</text>
</comment>
<dbReference type="InterPro" id="IPR017853">
    <property type="entry name" value="GH"/>
</dbReference>
<accession>A0ABR4P833</accession>
<dbReference type="Gene3D" id="2.60.220.20">
    <property type="entry name" value="putative beta-Galactosidase from caulobacter crescentus"/>
    <property type="match status" value="1"/>
</dbReference>
<gene>
    <name evidence="7" type="ORF">PVAG01_09687</name>
</gene>
<evidence type="ECO:0000313" key="7">
    <source>
        <dbReference type="EMBL" id="KAL3419465.1"/>
    </source>
</evidence>
<organism evidence="7 8">
    <name type="scientific">Phlyctema vagabunda</name>
    <dbReference type="NCBI Taxonomy" id="108571"/>
    <lineage>
        <taxon>Eukaryota</taxon>
        <taxon>Fungi</taxon>
        <taxon>Dikarya</taxon>
        <taxon>Ascomycota</taxon>
        <taxon>Pezizomycotina</taxon>
        <taxon>Leotiomycetes</taxon>
        <taxon>Helotiales</taxon>
        <taxon>Dermateaceae</taxon>
        <taxon>Phlyctema</taxon>
    </lineage>
</organism>